<proteinExistence type="predicted"/>
<gene>
    <name evidence="1" type="ORF">LTR37_016839</name>
</gene>
<evidence type="ECO:0000313" key="2">
    <source>
        <dbReference type="Proteomes" id="UP001281147"/>
    </source>
</evidence>
<organism evidence="1 2">
    <name type="scientific">Vermiconidia calcicola</name>
    <dbReference type="NCBI Taxonomy" id="1690605"/>
    <lineage>
        <taxon>Eukaryota</taxon>
        <taxon>Fungi</taxon>
        <taxon>Dikarya</taxon>
        <taxon>Ascomycota</taxon>
        <taxon>Pezizomycotina</taxon>
        <taxon>Dothideomycetes</taxon>
        <taxon>Dothideomycetidae</taxon>
        <taxon>Mycosphaerellales</taxon>
        <taxon>Extremaceae</taxon>
        <taxon>Vermiconidia</taxon>
    </lineage>
</organism>
<evidence type="ECO:0000313" key="1">
    <source>
        <dbReference type="EMBL" id="KAK3698749.1"/>
    </source>
</evidence>
<dbReference type="EMBL" id="JAUTXU010000207">
    <property type="protein sequence ID" value="KAK3698749.1"/>
    <property type="molecule type" value="Genomic_DNA"/>
</dbReference>
<protein>
    <submittedName>
        <fullName evidence="1">Uncharacterized protein</fullName>
    </submittedName>
</protein>
<name>A0ACC3MMP1_9PEZI</name>
<dbReference type="Proteomes" id="UP001281147">
    <property type="component" value="Unassembled WGS sequence"/>
</dbReference>
<keyword evidence="2" id="KW-1185">Reference proteome</keyword>
<reference evidence="1" key="1">
    <citation type="submission" date="2023-07" db="EMBL/GenBank/DDBJ databases">
        <title>Black Yeasts Isolated from many extreme environments.</title>
        <authorList>
            <person name="Coleine C."/>
            <person name="Stajich J.E."/>
            <person name="Selbmann L."/>
        </authorList>
    </citation>
    <scope>NUCLEOTIDE SEQUENCE</scope>
    <source>
        <strain evidence="1">CCFEE 5714</strain>
    </source>
</reference>
<comment type="caution">
    <text evidence="1">The sequence shown here is derived from an EMBL/GenBank/DDBJ whole genome shotgun (WGS) entry which is preliminary data.</text>
</comment>
<sequence length="325" mass="36561">MPHKHTRRKGDDASFYDLAPTTVAKPLPAYEKPSKAPKAKPKQPKVARPQVQGQEKGYKHDDTPRAFARMMHFQTSNKRPRTALDDGNETRKAKQKRRKIELAAKTSDGNVAQKEQPGPRAAPPPKPDIPKILPGERLADFATRVNHALPVGGLERKGKGAPLPGMKERQTKTEKRLKKMYASWREEEARLREKEEEQREQAEEAEEAEEEAEYGGQNTRLPDGGSRRRKKQKVIGEQAGDDDDDPWAQLKAKRDAPKGLHDVVQAPPNFKVKPKEKFKIRNGARVDVENIPTAAGSLKRREELSGARKEVIERYRSMMGKGKGG</sequence>
<accession>A0ACC3MMP1</accession>